<reference evidence="1 2" key="2">
    <citation type="journal article" date="2022" name="Mol. Ecol. Resour.">
        <title>The genomes of chicory, endive, great burdock and yacon provide insights into Asteraceae paleo-polyploidization history and plant inulin production.</title>
        <authorList>
            <person name="Fan W."/>
            <person name="Wang S."/>
            <person name="Wang H."/>
            <person name="Wang A."/>
            <person name="Jiang F."/>
            <person name="Liu H."/>
            <person name="Zhao H."/>
            <person name="Xu D."/>
            <person name="Zhang Y."/>
        </authorList>
    </citation>
    <scope>NUCLEOTIDE SEQUENCE [LARGE SCALE GENOMIC DNA]</scope>
    <source>
        <strain evidence="2">cv. Niubang</strain>
    </source>
</reference>
<dbReference type="EMBL" id="CM042064">
    <property type="protein sequence ID" value="KAI3665126.1"/>
    <property type="molecule type" value="Genomic_DNA"/>
</dbReference>
<protein>
    <submittedName>
        <fullName evidence="1">Uncharacterized protein</fullName>
    </submittedName>
</protein>
<evidence type="ECO:0000313" key="1">
    <source>
        <dbReference type="EMBL" id="KAI3665126.1"/>
    </source>
</evidence>
<gene>
    <name evidence="1" type="ORF">L6452_43744</name>
</gene>
<evidence type="ECO:0000313" key="2">
    <source>
        <dbReference type="Proteomes" id="UP001055879"/>
    </source>
</evidence>
<name>A0ACB8XEW9_ARCLA</name>
<keyword evidence="2" id="KW-1185">Reference proteome</keyword>
<reference evidence="2" key="1">
    <citation type="journal article" date="2022" name="Mol. Ecol. Resour.">
        <title>The genomes of chicory, endive, great burdock and yacon provide insights into Asteraceae palaeo-polyploidization history and plant inulin production.</title>
        <authorList>
            <person name="Fan W."/>
            <person name="Wang S."/>
            <person name="Wang H."/>
            <person name="Wang A."/>
            <person name="Jiang F."/>
            <person name="Liu H."/>
            <person name="Zhao H."/>
            <person name="Xu D."/>
            <person name="Zhang Y."/>
        </authorList>
    </citation>
    <scope>NUCLEOTIDE SEQUENCE [LARGE SCALE GENOMIC DNA]</scope>
    <source>
        <strain evidence="2">cv. Niubang</strain>
    </source>
</reference>
<sequence>MLRYSFSRFKNTASTPIVIDYDDETPDEKQNEVEANDNRIGEDEPDIQETDRKESGLPEQSPKKSSPAKGRQLEVQEKKEEDEESNSFATNNQHPFSKTYLMGPEVQQSHKNLENIEGGDQCDMVKETEVFGLHANGPSNVSVGPEDLVGLGKLSGQIKGILEGRKNNGPDNFLGLSSSVPIRRIDSIEDMDPGEARVVVNRLKNNVDKRKKDSVGIQVGAGNCDSIKLSKGSKERDSSLGGETMKARMIDNLGLDKGL</sequence>
<organism evidence="1 2">
    <name type="scientific">Arctium lappa</name>
    <name type="common">Greater burdock</name>
    <name type="synonym">Lappa major</name>
    <dbReference type="NCBI Taxonomy" id="4217"/>
    <lineage>
        <taxon>Eukaryota</taxon>
        <taxon>Viridiplantae</taxon>
        <taxon>Streptophyta</taxon>
        <taxon>Embryophyta</taxon>
        <taxon>Tracheophyta</taxon>
        <taxon>Spermatophyta</taxon>
        <taxon>Magnoliopsida</taxon>
        <taxon>eudicotyledons</taxon>
        <taxon>Gunneridae</taxon>
        <taxon>Pentapetalae</taxon>
        <taxon>asterids</taxon>
        <taxon>campanulids</taxon>
        <taxon>Asterales</taxon>
        <taxon>Asteraceae</taxon>
        <taxon>Carduoideae</taxon>
        <taxon>Cardueae</taxon>
        <taxon>Arctiinae</taxon>
        <taxon>Arctium</taxon>
    </lineage>
</organism>
<proteinExistence type="predicted"/>
<dbReference type="Proteomes" id="UP001055879">
    <property type="component" value="Linkage Group LG18"/>
</dbReference>
<comment type="caution">
    <text evidence="1">The sequence shown here is derived from an EMBL/GenBank/DDBJ whole genome shotgun (WGS) entry which is preliminary data.</text>
</comment>
<accession>A0ACB8XEW9</accession>